<feature type="transmembrane region" description="Helical" evidence="6">
    <location>
        <begin position="20"/>
        <end position="41"/>
    </location>
</feature>
<dbReference type="AlphaFoldDB" id="A0A2T7BGZ6"/>
<feature type="domain" description="ABC3 transporter permease C-terminal" evidence="7">
    <location>
        <begin position="302"/>
        <end position="414"/>
    </location>
</feature>
<feature type="transmembrane region" description="Helical" evidence="6">
    <location>
        <begin position="676"/>
        <end position="700"/>
    </location>
</feature>
<evidence type="ECO:0000256" key="4">
    <source>
        <dbReference type="ARBA" id="ARBA00022989"/>
    </source>
</evidence>
<dbReference type="PROSITE" id="PS51257">
    <property type="entry name" value="PROKAR_LIPOPROTEIN"/>
    <property type="match status" value="1"/>
</dbReference>
<comment type="subcellular location">
    <subcellularLocation>
        <location evidence="1">Cell membrane</location>
        <topology evidence="1">Multi-pass membrane protein</topology>
    </subcellularLocation>
</comment>
<keyword evidence="4 6" id="KW-1133">Transmembrane helix</keyword>
<feature type="transmembrane region" description="Helical" evidence="6">
    <location>
        <begin position="350"/>
        <end position="372"/>
    </location>
</feature>
<keyword evidence="5 6" id="KW-0472">Membrane</keyword>
<dbReference type="EMBL" id="QCYK01000002">
    <property type="protein sequence ID" value="PUZ25548.1"/>
    <property type="molecule type" value="Genomic_DNA"/>
</dbReference>
<name>A0A2T7BGZ6_9BACT</name>
<reference evidence="9 10" key="1">
    <citation type="submission" date="2018-04" db="EMBL/GenBank/DDBJ databases">
        <title>Chitinophaga fuyangensis sp. nov., isolated from soil in a chemical factory.</title>
        <authorList>
            <person name="Chen K."/>
        </authorList>
    </citation>
    <scope>NUCLEOTIDE SEQUENCE [LARGE SCALE GENOMIC DNA]</scope>
    <source>
        <strain evidence="9 10">LY-1</strain>
    </source>
</reference>
<dbReference type="InterPro" id="IPR003838">
    <property type="entry name" value="ABC3_permease_C"/>
</dbReference>
<evidence type="ECO:0000256" key="5">
    <source>
        <dbReference type="ARBA" id="ARBA00023136"/>
    </source>
</evidence>
<evidence type="ECO:0000259" key="8">
    <source>
        <dbReference type="Pfam" id="PF12704"/>
    </source>
</evidence>
<sequence>MLNNYLKIAVRNLRRNKAYAFINVAGLSIGLACAMLILLYVKDEVSFDRFHRNGPNIYRVVSKASNGADVNYMTATGLLQGPRFAQNVSGIKEFVRVNSGNRDIKTGTDIKSKELLFVDPNFLSVFTFPMLNGNPGTCLRQPHSIVLTADEAKRQFGTTNAVGKTMMIKEEDAFVPFTVTGVTANCPENSSLQYNMLVPFTAKEEQMQNSESWFTFFLSTFVVLDPHADPRVVSNQMTRFYERDARAIFTEMLARYKQDPNQPMGTYYLQPFADMHLSTNLSATNGLQHSSNPIYSYILSGIALFVLMIACINFVNLTVARSVKRAKEIGIRKVVGSDRRQLVIQFMGESFLLCGIAFILAVLLAQLVLPLFNDLANKRLSLSYLLDAKLVAGYIGMFLLTGLLAGFYPALVLSGYRPVETLYSRFNLKGKNYLQQSLVVLQFTLASFLIIATFTIYAQFDYLTKADLGYDDSNVVLVSKDNMRHTEAAAFKAALLKHPEIAMVAPKNGGNWMTGARLKNDSAIGFNYETVDESFLPALKIPLIMGRNFSADHPADSVQSIIVNEAFVKKAGWTNPLGETVNFNFENNHIYTVIGVIKDYHFSALNEQIRPQLFTMKNTNPYGMFYIKIKPNTATTALKNIEQDFHQYFPLSPYEYIFKDAQNLRAYESEAKWKQIILFSAVLTIFISCIGLFGLSVLAAEKRTKEIGIRKVLGASVQHIAAKLSGDFIKLVFIALVAAAPLAWLAANRWLQNYPYRITLNWAIFAGPALLVVTIALCTVSFQAIKAALADPVKSMRTE</sequence>
<protein>
    <submittedName>
        <fullName evidence="9">Antibiotic ABC transporter permease</fullName>
    </submittedName>
</protein>
<feature type="domain" description="ABC3 transporter permease C-terminal" evidence="7">
    <location>
        <begin position="679"/>
        <end position="786"/>
    </location>
</feature>
<dbReference type="OrthoDB" id="5933722at2"/>
<feature type="transmembrane region" description="Helical" evidence="6">
    <location>
        <begin position="437"/>
        <end position="458"/>
    </location>
</feature>
<evidence type="ECO:0000256" key="2">
    <source>
        <dbReference type="ARBA" id="ARBA00022475"/>
    </source>
</evidence>
<feature type="domain" description="MacB-like periplasmic core" evidence="8">
    <location>
        <begin position="444"/>
        <end position="639"/>
    </location>
</feature>
<evidence type="ECO:0000256" key="3">
    <source>
        <dbReference type="ARBA" id="ARBA00022692"/>
    </source>
</evidence>
<comment type="caution">
    <text evidence="9">The sequence shown here is derived from an EMBL/GenBank/DDBJ whole genome shotgun (WGS) entry which is preliminary data.</text>
</comment>
<dbReference type="Pfam" id="PF12704">
    <property type="entry name" value="MacB_PCD"/>
    <property type="match status" value="2"/>
</dbReference>
<proteinExistence type="predicted"/>
<accession>A0A2T7BGZ6</accession>
<keyword evidence="10" id="KW-1185">Reference proteome</keyword>
<dbReference type="PANTHER" id="PTHR30572">
    <property type="entry name" value="MEMBRANE COMPONENT OF TRANSPORTER-RELATED"/>
    <property type="match status" value="1"/>
</dbReference>
<organism evidence="9 10">
    <name type="scientific">Chitinophaga parva</name>
    <dbReference type="NCBI Taxonomy" id="2169414"/>
    <lineage>
        <taxon>Bacteria</taxon>
        <taxon>Pseudomonadati</taxon>
        <taxon>Bacteroidota</taxon>
        <taxon>Chitinophagia</taxon>
        <taxon>Chitinophagales</taxon>
        <taxon>Chitinophagaceae</taxon>
        <taxon>Chitinophaga</taxon>
    </lineage>
</organism>
<evidence type="ECO:0000259" key="7">
    <source>
        <dbReference type="Pfam" id="PF02687"/>
    </source>
</evidence>
<dbReference type="InterPro" id="IPR025857">
    <property type="entry name" value="MacB_PCD"/>
</dbReference>
<evidence type="ECO:0000313" key="9">
    <source>
        <dbReference type="EMBL" id="PUZ25548.1"/>
    </source>
</evidence>
<feature type="transmembrane region" description="Helical" evidence="6">
    <location>
        <begin position="294"/>
        <end position="315"/>
    </location>
</feature>
<feature type="transmembrane region" description="Helical" evidence="6">
    <location>
        <begin position="728"/>
        <end position="747"/>
    </location>
</feature>
<evidence type="ECO:0000256" key="6">
    <source>
        <dbReference type="SAM" id="Phobius"/>
    </source>
</evidence>
<evidence type="ECO:0000256" key="1">
    <source>
        <dbReference type="ARBA" id="ARBA00004651"/>
    </source>
</evidence>
<keyword evidence="3 6" id="KW-0812">Transmembrane</keyword>
<dbReference type="Proteomes" id="UP000244450">
    <property type="component" value="Unassembled WGS sequence"/>
</dbReference>
<gene>
    <name evidence="9" type="ORF">DCC81_14800</name>
</gene>
<dbReference type="GO" id="GO:0022857">
    <property type="term" value="F:transmembrane transporter activity"/>
    <property type="evidence" value="ECO:0007669"/>
    <property type="project" value="TreeGrafter"/>
</dbReference>
<dbReference type="GO" id="GO:0005886">
    <property type="term" value="C:plasma membrane"/>
    <property type="evidence" value="ECO:0007669"/>
    <property type="project" value="UniProtKB-SubCell"/>
</dbReference>
<dbReference type="InterPro" id="IPR050250">
    <property type="entry name" value="Macrolide_Exporter_MacB"/>
</dbReference>
<dbReference type="RefSeq" id="WP_108687388.1">
    <property type="nucleotide sequence ID" value="NZ_QCYK01000002.1"/>
</dbReference>
<keyword evidence="2" id="KW-1003">Cell membrane</keyword>
<dbReference type="PANTHER" id="PTHR30572:SF18">
    <property type="entry name" value="ABC-TYPE MACROLIDE FAMILY EXPORT SYSTEM PERMEASE COMPONENT 2"/>
    <property type="match status" value="1"/>
</dbReference>
<evidence type="ECO:0000313" key="10">
    <source>
        <dbReference type="Proteomes" id="UP000244450"/>
    </source>
</evidence>
<dbReference type="Pfam" id="PF02687">
    <property type="entry name" value="FtsX"/>
    <property type="match status" value="2"/>
</dbReference>
<feature type="transmembrane region" description="Helical" evidence="6">
    <location>
        <begin position="759"/>
        <end position="785"/>
    </location>
</feature>
<feature type="transmembrane region" description="Helical" evidence="6">
    <location>
        <begin position="392"/>
        <end position="416"/>
    </location>
</feature>
<feature type="domain" description="MacB-like periplasmic core" evidence="8">
    <location>
        <begin position="21"/>
        <end position="239"/>
    </location>
</feature>